<keyword evidence="10" id="KW-0963">Cytoplasm</keyword>
<name>A0A2H0W149_9BACT</name>
<keyword evidence="6 9" id="KW-0143">Chaperone</keyword>
<dbReference type="GO" id="GO:0042026">
    <property type="term" value="P:protein refolding"/>
    <property type="evidence" value="ECO:0007669"/>
    <property type="project" value="UniProtKB-UniRule"/>
</dbReference>
<comment type="subcellular location">
    <subcellularLocation>
        <location evidence="10">Cytoplasm</location>
    </subcellularLocation>
</comment>
<dbReference type="SUPFAM" id="SSF52540">
    <property type="entry name" value="P-loop containing nucleoside triphosphate hydrolases"/>
    <property type="match status" value="2"/>
</dbReference>
<feature type="domain" description="Clp R" evidence="11">
    <location>
        <begin position="3"/>
        <end position="145"/>
    </location>
</feature>
<evidence type="ECO:0000256" key="7">
    <source>
        <dbReference type="ARBA" id="ARBA00026057"/>
    </source>
</evidence>
<dbReference type="Pfam" id="PF00004">
    <property type="entry name" value="AAA"/>
    <property type="match status" value="1"/>
</dbReference>
<comment type="similarity">
    <text evidence="1 9">Belongs to the ClpA/ClpB family.</text>
</comment>
<keyword evidence="3 9" id="KW-0547">Nucleotide-binding</keyword>
<dbReference type="GO" id="GO:0034605">
    <property type="term" value="P:cellular response to heat"/>
    <property type="evidence" value="ECO:0007669"/>
    <property type="project" value="TreeGrafter"/>
</dbReference>
<dbReference type="PANTHER" id="PTHR11638">
    <property type="entry name" value="ATP-DEPENDENT CLP PROTEASE"/>
    <property type="match status" value="1"/>
</dbReference>
<keyword evidence="2 8" id="KW-0677">Repeat</keyword>
<dbReference type="SMART" id="SM01086">
    <property type="entry name" value="ClpB_D2-small"/>
    <property type="match status" value="1"/>
</dbReference>
<reference evidence="13" key="1">
    <citation type="submission" date="2017-09" db="EMBL/GenBank/DDBJ databases">
        <title>Depth-based differentiation of microbial function through sediment-hosted aquifers and enrichment of novel symbionts in the deep terrestrial subsurface.</title>
        <authorList>
            <person name="Probst A.J."/>
            <person name="Ladd B."/>
            <person name="Jarett J.K."/>
            <person name="Geller-Mcgrath D.E."/>
            <person name="Sieber C.M.K."/>
            <person name="Emerson J.B."/>
            <person name="Anantharaman K."/>
            <person name="Thomas B.C."/>
            <person name="Malmstrom R."/>
            <person name="Stieglmeier M."/>
            <person name="Klingl A."/>
            <person name="Woyke T."/>
            <person name="Ryan C.M."/>
            <person name="Banfield J.F."/>
        </authorList>
    </citation>
    <scope>NUCLEOTIDE SEQUENCE [LARGE SCALE GENOMIC DNA]</scope>
</reference>
<evidence type="ECO:0000256" key="10">
    <source>
        <dbReference type="RuleBase" id="RU362034"/>
    </source>
</evidence>
<dbReference type="CDD" id="cd00009">
    <property type="entry name" value="AAA"/>
    <property type="match status" value="1"/>
</dbReference>
<organism evidence="12 13">
    <name type="scientific">Candidatus Buchananbacteria bacterium CG10_big_fil_rev_8_21_14_0_10_42_9</name>
    <dbReference type="NCBI Taxonomy" id="1974526"/>
    <lineage>
        <taxon>Bacteria</taxon>
        <taxon>Candidatus Buchananiibacteriota</taxon>
    </lineage>
</organism>
<dbReference type="Gene3D" id="1.10.8.60">
    <property type="match status" value="1"/>
</dbReference>
<dbReference type="Gene3D" id="1.10.1780.10">
    <property type="entry name" value="Clp, N-terminal domain"/>
    <property type="match status" value="1"/>
</dbReference>
<dbReference type="PROSITE" id="PS00870">
    <property type="entry name" value="CLPAB_1"/>
    <property type="match status" value="1"/>
</dbReference>
<evidence type="ECO:0000256" key="6">
    <source>
        <dbReference type="ARBA" id="ARBA00023186"/>
    </source>
</evidence>
<dbReference type="PROSITE" id="PS00871">
    <property type="entry name" value="CLPAB_2"/>
    <property type="match status" value="1"/>
</dbReference>
<evidence type="ECO:0000256" key="2">
    <source>
        <dbReference type="ARBA" id="ARBA00022737"/>
    </source>
</evidence>
<dbReference type="FunFam" id="3.40.50.300:FF:000120">
    <property type="entry name" value="ATP-dependent chaperone ClpB"/>
    <property type="match status" value="1"/>
</dbReference>
<dbReference type="FunFam" id="1.10.8.60:FF:000017">
    <property type="entry name" value="ATP-dependent chaperone ClpB"/>
    <property type="match status" value="1"/>
</dbReference>
<dbReference type="NCBIfam" id="TIGR03346">
    <property type="entry name" value="chaperone_ClpB"/>
    <property type="match status" value="1"/>
</dbReference>
<comment type="function">
    <text evidence="10">Part of a stress-induced multi-chaperone system, it is involved in the recovery of the cell from heat-induced damage, in cooperation with DnaK, DnaJ and GrpE.</text>
</comment>
<dbReference type="Proteomes" id="UP000230935">
    <property type="component" value="Unassembled WGS sequence"/>
</dbReference>
<dbReference type="InterPro" id="IPR018368">
    <property type="entry name" value="ClpA/B_CS1"/>
</dbReference>
<dbReference type="InterPro" id="IPR050130">
    <property type="entry name" value="ClpA_ClpB"/>
</dbReference>
<comment type="subunit">
    <text evidence="10">Homohexamer; The oligomerization is ATP-dependent.</text>
</comment>
<evidence type="ECO:0000256" key="9">
    <source>
        <dbReference type="RuleBase" id="RU004432"/>
    </source>
</evidence>
<evidence type="ECO:0000256" key="1">
    <source>
        <dbReference type="ARBA" id="ARBA00008675"/>
    </source>
</evidence>
<dbReference type="PROSITE" id="PS51903">
    <property type="entry name" value="CLP_R"/>
    <property type="match status" value="1"/>
</dbReference>
<dbReference type="InterPro" id="IPR003959">
    <property type="entry name" value="ATPase_AAA_core"/>
</dbReference>
<dbReference type="InterPro" id="IPR017730">
    <property type="entry name" value="Chaperonin_ClpB"/>
</dbReference>
<protein>
    <recommendedName>
        <fullName evidence="10">Chaperone protein ClpB</fullName>
    </recommendedName>
</protein>
<dbReference type="InterPro" id="IPR003593">
    <property type="entry name" value="AAA+_ATPase"/>
</dbReference>
<dbReference type="SMART" id="SM00382">
    <property type="entry name" value="AAA"/>
    <property type="match status" value="2"/>
</dbReference>
<dbReference type="GO" id="GO:0016887">
    <property type="term" value="F:ATP hydrolysis activity"/>
    <property type="evidence" value="ECO:0007669"/>
    <property type="project" value="InterPro"/>
</dbReference>
<keyword evidence="5 10" id="KW-0175">Coiled coil</keyword>
<comment type="subunit">
    <text evidence="7">Homohexamer. The oligomerization is ATP-dependent.</text>
</comment>
<evidence type="ECO:0000256" key="4">
    <source>
        <dbReference type="ARBA" id="ARBA00022840"/>
    </source>
</evidence>
<evidence type="ECO:0000313" key="12">
    <source>
        <dbReference type="EMBL" id="PIS05056.1"/>
    </source>
</evidence>
<comment type="caution">
    <text evidence="12">The sequence shown here is derived from an EMBL/GenBank/DDBJ whole genome shotgun (WGS) entry which is preliminary data.</text>
</comment>
<proteinExistence type="inferred from homology"/>
<dbReference type="Pfam" id="PF10431">
    <property type="entry name" value="ClpB_D2-small"/>
    <property type="match status" value="1"/>
</dbReference>
<evidence type="ECO:0000259" key="11">
    <source>
        <dbReference type="PROSITE" id="PS51903"/>
    </source>
</evidence>
<dbReference type="PANTHER" id="PTHR11638:SF18">
    <property type="entry name" value="HEAT SHOCK PROTEIN 104"/>
    <property type="match status" value="1"/>
</dbReference>
<evidence type="ECO:0000313" key="13">
    <source>
        <dbReference type="Proteomes" id="UP000230935"/>
    </source>
</evidence>
<dbReference type="AlphaFoldDB" id="A0A2H0W149"/>
<dbReference type="SUPFAM" id="SSF81923">
    <property type="entry name" value="Double Clp-N motif"/>
    <property type="match status" value="1"/>
</dbReference>
<evidence type="ECO:0000256" key="8">
    <source>
        <dbReference type="PROSITE-ProRule" id="PRU01251"/>
    </source>
</evidence>
<dbReference type="Pfam" id="PF02861">
    <property type="entry name" value="Clp_N"/>
    <property type="match status" value="1"/>
</dbReference>
<evidence type="ECO:0000256" key="5">
    <source>
        <dbReference type="ARBA" id="ARBA00023054"/>
    </source>
</evidence>
<dbReference type="CDD" id="cd19499">
    <property type="entry name" value="RecA-like_ClpB_Hsp104-like"/>
    <property type="match status" value="1"/>
</dbReference>
<dbReference type="PRINTS" id="PR00300">
    <property type="entry name" value="CLPPROTEASEA"/>
</dbReference>
<dbReference type="Pfam" id="PF07724">
    <property type="entry name" value="AAA_2"/>
    <property type="match status" value="1"/>
</dbReference>
<accession>A0A2H0W149</accession>
<dbReference type="FunFam" id="3.40.50.300:FF:000025">
    <property type="entry name" value="ATP-dependent Clp protease subunit"/>
    <property type="match status" value="1"/>
</dbReference>
<dbReference type="InterPro" id="IPR036628">
    <property type="entry name" value="Clp_N_dom_sf"/>
</dbReference>
<keyword evidence="10" id="KW-0346">Stress response</keyword>
<feature type="coiled-coil region" evidence="10">
    <location>
        <begin position="411"/>
        <end position="532"/>
    </location>
</feature>
<gene>
    <name evidence="10 12" type="primary">clpB</name>
    <name evidence="12" type="ORF">COT81_03295</name>
</gene>
<sequence length="870" mass="97761">MQPDKLTQKTQEALQKALFLATENNHQQITVWHLLYALLEQEEGIVVSILKEADLDLPGVRAELQDQLNKLPRTQTTIMGQQSVTAEFNKVIGQADKEAKQFGDEYISTEHLLLAMLKLDTSAAPLLSPLSYDRVLEILKTIRGSHKVTDADPESKYQSLEKYGVDLTKQAQDAKLDPIIGRDTEIRRVMQVLSRRTKNNPVLIGEPGTGKTAIAEGLAQRVVAGDVPESLKNKKVISLSMGSLVAGTKFRGEFEDRLKAVLKEIEEQAGKIILFVDELHTIVGAGGAEGAIDASNMLKPALARGTLRMIGATTLKEYQKHIEKDTALERRFQPVFVQEPTTEDSIAMLRGIKEKYELHHGIKITDDAILAATNLSQRYITDRFLPDKAIDLIDEAASALKMEIDSMPEEIDSFKRKITQLEIEVEALKREKDKAAKNRLKELKQQIADLKEQNSDLEVQWQAEKKLISQIQANQKQIDELKIQAEKAEREGALDKVAEINYGQIPALETKSKQSKQKLDKIQSHRKILKEEVTEEDIAAVVARWTGIPVSKMLESEASKLARMEDELHKRVVGQKEAIAAVANAIRRSRAGISEEKKPIGSFIFLGPTGVGKTELAKALSEFMFNTEEAIVRVDMSEFMEKHSVSKIIGSPPGYVGYDEGGQLTEKIRRRPYSVILFDEIEKAHPEVFNILLQILDDGRITDAKGRLVNFKNTIIIMTSNIGSEVIREYTLGFTAGDKLGKVDDKEMRERVLEALQKSFRPEFLNRIDSIITFSSLKNEEIEKIVDLQLNLVKRRLEKKEIKLKFSDALRKYVAKEGFDPIYGARPLKRVIQNKILDPLALEIIDQKIKPGHTVSVDIKNGQLTFTTKS</sequence>
<dbReference type="GO" id="GO:0005524">
    <property type="term" value="F:ATP binding"/>
    <property type="evidence" value="ECO:0007669"/>
    <property type="project" value="UniProtKB-UniRule"/>
</dbReference>
<dbReference type="FunFam" id="3.40.50.300:FF:000010">
    <property type="entry name" value="Chaperone clpB 1, putative"/>
    <property type="match status" value="1"/>
</dbReference>
<dbReference type="InterPro" id="IPR041546">
    <property type="entry name" value="ClpA/ClpB_AAA_lid"/>
</dbReference>
<dbReference type="InterPro" id="IPR004176">
    <property type="entry name" value="Clp_R_N"/>
</dbReference>
<dbReference type="EMBL" id="PEZZ01000024">
    <property type="protein sequence ID" value="PIS05056.1"/>
    <property type="molecule type" value="Genomic_DNA"/>
</dbReference>
<dbReference type="InterPro" id="IPR028299">
    <property type="entry name" value="ClpA/B_CS2"/>
</dbReference>
<dbReference type="GO" id="GO:0005737">
    <property type="term" value="C:cytoplasm"/>
    <property type="evidence" value="ECO:0007669"/>
    <property type="project" value="UniProtKB-SubCell"/>
</dbReference>
<dbReference type="Pfam" id="PF17871">
    <property type="entry name" value="AAA_lid_9"/>
    <property type="match status" value="1"/>
</dbReference>
<dbReference type="InterPro" id="IPR027417">
    <property type="entry name" value="P-loop_NTPase"/>
</dbReference>
<keyword evidence="4 9" id="KW-0067">ATP-binding</keyword>
<evidence type="ECO:0000256" key="3">
    <source>
        <dbReference type="ARBA" id="ARBA00022741"/>
    </source>
</evidence>
<dbReference type="InterPro" id="IPR001270">
    <property type="entry name" value="ClpA/B"/>
</dbReference>
<dbReference type="Gene3D" id="3.40.50.300">
    <property type="entry name" value="P-loop containing nucleotide triphosphate hydrolases"/>
    <property type="match status" value="3"/>
</dbReference>
<dbReference type="InterPro" id="IPR019489">
    <property type="entry name" value="Clp_ATPase_C"/>
</dbReference>